<dbReference type="SUPFAM" id="SSF52279">
    <property type="entry name" value="Beta-D-glucan exohydrolase, C-terminal domain"/>
    <property type="match status" value="1"/>
</dbReference>
<evidence type="ECO:0000256" key="4">
    <source>
        <dbReference type="ARBA" id="ARBA00012744"/>
    </source>
</evidence>
<evidence type="ECO:0000313" key="18">
    <source>
        <dbReference type="Proteomes" id="UP000320333"/>
    </source>
</evidence>
<dbReference type="InterPro" id="IPR002772">
    <property type="entry name" value="Glyco_hydro_3_C"/>
</dbReference>
<dbReference type="PANTHER" id="PTHR42715">
    <property type="entry name" value="BETA-GLUCOSIDASE"/>
    <property type="match status" value="1"/>
</dbReference>
<sequence>MNLLIASLLVLIAAVLYTQYLNRIEYAPTSTTPSEYLANIVPSHPWFNSTSRALSDLQKMTPDDKHAIIMGSGYGFGPCLGNVAPLPHLGFNGLCLQDAPMGVRAVANVTAFPSGLNLAATFDRDLMRQYGEAMGSEFRELGVNIVKGVQSQGVIATAKHWIANEQEAFRSTSSSNLDEKTLMEVYMLPFEHCIEAGVGAIMCGYNKLNQKYSCADHESINRILRGPELDFRGIIMTDWYAQYSFKGADLIMPGIYPLLPAPWWKLGNLLSRIPLLGSSWWGQPFEQIPEARLDEMVVRILSTMYQFGQNDKFPKVGFNSFKDVRPKNEYNYDYRFKRNAEVARKVAAASIVIIRNEGGVLPLKNEQGLKVAIVGEDARAPRVLNEFELQANNDGTLAQGWGSGTADYPYLISPVDGISKRGDKISVLTSFDNKNITAAVEAATAADVALVFANANSGEFIAAVEGQYGDRNDLKLWHDADKLIEAVAAVNKKTIVVIHSVGPVEMPWFNHPNIVGIVYAMLPGQESGSALADILFGDTNPSGRLPFTVLKDRSDYPADVVYKSNDWTPQINYTEGLYLDYRHADKAGLTPLVPFGHGLSYTKFSYSNLIVSPVGSEAFSDLSVSLKLANVGDVAGHEVVQLYIAFPEAAQEPPKILKGFEKVFVDVGQETTVKFQLSRKDLRVWGNEGWENVTGEYGVLVGGSSRDIRLEANFSWGLPRNRLPNTHANPKTHSNTPDDDEPHEARHFPDERRKSREQLHISVSFIDFFLSNRSLIYIVATPTDHRNTSSPGPAAWQVQQRGAVKNRNFC</sequence>
<evidence type="ECO:0000313" key="17">
    <source>
        <dbReference type="EMBL" id="TPX77779.1"/>
    </source>
</evidence>
<dbReference type="AlphaFoldDB" id="A0A507FMZ5"/>
<dbReference type="InterPro" id="IPR001764">
    <property type="entry name" value="Glyco_hydro_3_N"/>
</dbReference>
<evidence type="ECO:0000256" key="14">
    <source>
        <dbReference type="SAM" id="MobiDB-lite"/>
    </source>
</evidence>
<comment type="similarity">
    <text evidence="3">Belongs to the glycosyl hydrolase 3 family.</text>
</comment>
<comment type="subcellular location">
    <subcellularLocation>
        <location evidence="2">Secreted</location>
    </subcellularLocation>
</comment>
<evidence type="ECO:0000259" key="16">
    <source>
        <dbReference type="SMART" id="SM01217"/>
    </source>
</evidence>
<dbReference type="InterPro" id="IPR036962">
    <property type="entry name" value="Glyco_hydro_3_N_sf"/>
</dbReference>
<dbReference type="Pfam" id="PF01915">
    <property type="entry name" value="Glyco_hydro_3_C"/>
    <property type="match status" value="1"/>
</dbReference>
<keyword evidence="7" id="KW-0378">Hydrolase</keyword>
<comment type="caution">
    <text evidence="17">The sequence shown here is derived from an EMBL/GenBank/DDBJ whole genome shotgun (WGS) entry which is preliminary data.</text>
</comment>
<dbReference type="Gene3D" id="3.20.20.300">
    <property type="entry name" value="Glycoside hydrolase, family 3, N-terminal domain"/>
    <property type="match status" value="2"/>
</dbReference>
<proteinExistence type="inferred from homology"/>
<evidence type="ECO:0000256" key="6">
    <source>
        <dbReference type="ARBA" id="ARBA00022729"/>
    </source>
</evidence>
<evidence type="ECO:0000256" key="1">
    <source>
        <dbReference type="ARBA" id="ARBA00000448"/>
    </source>
</evidence>
<feature type="region of interest" description="Disordered" evidence="14">
    <location>
        <begin position="721"/>
        <end position="753"/>
    </location>
</feature>
<accession>A0A507FMZ5</accession>
<dbReference type="Pfam" id="PF14310">
    <property type="entry name" value="Fn3-like"/>
    <property type="match status" value="1"/>
</dbReference>
<evidence type="ECO:0000256" key="10">
    <source>
        <dbReference type="ARBA" id="ARBA00039579"/>
    </source>
</evidence>
<dbReference type="Proteomes" id="UP000320333">
    <property type="component" value="Unassembled WGS sequence"/>
</dbReference>
<evidence type="ECO:0000256" key="3">
    <source>
        <dbReference type="ARBA" id="ARBA00005336"/>
    </source>
</evidence>
<dbReference type="GO" id="GO:0005576">
    <property type="term" value="C:extracellular region"/>
    <property type="evidence" value="ECO:0007669"/>
    <property type="project" value="UniProtKB-SubCell"/>
</dbReference>
<keyword evidence="5" id="KW-0964">Secreted</keyword>
<dbReference type="PRINTS" id="PR00133">
    <property type="entry name" value="GLHYDRLASE3"/>
</dbReference>
<evidence type="ECO:0000256" key="15">
    <source>
        <dbReference type="SAM" id="SignalP"/>
    </source>
</evidence>
<evidence type="ECO:0000256" key="2">
    <source>
        <dbReference type="ARBA" id="ARBA00004613"/>
    </source>
</evidence>
<organism evidence="17 18">
    <name type="scientific">Chytriomyces confervae</name>
    <dbReference type="NCBI Taxonomy" id="246404"/>
    <lineage>
        <taxon>Eukaryota</taxon>
        <taxon>Fungi</taxon>
        <taxon>Fungi incertae sedis</taxon>
        <taxon>Chytridiomycota</taxon>
        <taxon>Chytridiomycota incertae sedis</taxon>
        <taxon>Chytridiomycetes</taxon>
        <taxon>Chytridiales</taxon>
        <taxon>Chytriomycetaceae</taxon>
        <taxon>Chytriomyces</taxon>
    </lineage>
</organism>
<evidence type="ECO:0000256" key="12">
    <source>
        <dbReference type="ARBA" id="ARBA00041601"/>
    </source>
</evidence>
<evidence type="ECO:0000256" key="11">
    <source>
        <dbReference type="ARBA" id="ARBA00041276"/>
    </source>
</evidence>
<dbReference type="GO" id="GO:0009251">
    <property type="term" value="P:glucan catabolic process"/>
    <property type="evidence" value="ECO:0007669"/>
    <property type="project" value="TreeGrafter"/>
</dbReference>
<dbReference type="SUPFAM" id="SSF51445">
    <property type="entry name" value="(Trans)glycosidases"/>
    <property type="match status" value="1"/>
</dbReference>
<gene>
    <name evidence="17" type="ORF">CcCBS67573_g00931</name>
</gene>
<name>A0A507FMZ5_9FUNG</name>
<dbReference type="EMBL" id="QEAP01000014">
    <property type="protein sequence ID" value="TPX77779.1"/>
    <property type="molecule type" value="Genomic_DNA"/>
</dbReference>
<comment type="function">
    <text evidence="9">Beta-glucosidases are one of a number of cellulolytic enzymes involved in the degradation of cellulosic biomass. Catalyzes the last step releasing glucose from the inhibitory cellobiose.</text>
</comment>
<feature type="compositionally biased region" description="Basic and acidic residues" evidence="14">
    <location>
        <begin position="743"/>
        <end position="753"/>
    </location>
</feature>
<feature type="signal peptide" evidence="15">
    <location>
        <begin position="1"/>
        <end position="18"/>
    </location>
</feature>
<dbReference type="InterPro" id="IPR050288">
    <property type="entry name" value="Cellulose_deg_GH3"/>
</dbReference>
<evidence type="ECO:0000256" key="5">
    <source>
        <dbReference type="ARBA" id="ARBA00022525"/>
    </source>
</evidence>
<dbReference type="GO" id="GO:0008422">
    <property type="term" value="F:beta-glucosidase activity"/>
    <property type="evidence" value="ECO:0007669"/>
    <property type="project" value="UniProtKB-EC"/>
</dbReference>
<dbReference type="SMART" id="SM01217">
    <property type="entry name" value="Fn3_like"/>
    <property type="match status" value="1"/>
</dbReference>
<dbReference type="PANTHER" id="PTHR42715:SF12">
    <property type="entry name" value="BETA-GLUCOSIDASE G-RELATED"/>
    <property type="match status" value="1"/>
</dbReference>
<dbReference type="OrthoDB" id="416222at2759"/>
<reference evidence="17 18" key="1">
    <citation type="journal article" date="2019" name="Sci. Rep.">
        <title>Comparative genomics of chytrid fungi reveal insights into the obligate biotrophic and pathogenic lifestyle of Synchytrium endobioticum.</title>
        <authorList>
            <person name="van de Vossenberg B.T.L.H."/>
            <person name="Warris S."/>
            <person name="Nguyen H.D.T."/>
            <person name="van Gent-Pelzer M.P.E."/>
            <person name="Joly D.L."/>
            <person name="van de Geest H.C."/>
            <person name="Bonants P.J.M."/>
            <person name="Smith D.S."/>
            <person name="Levesque C.A."/>
            <person name="van der Lee T.A.J."/>
        </authorList>
    </citation>
    <scope>NUCLEOTIDE SEQUENCE [LARGE SCALE GENOMIC DNA]</scope>
    <source>
        <strain evidence="17 18">CBS 675.73</strain>
    </source>
</reference>
<dbReference type="InterPro" id="IPR013783">
    <property type="entry name" value="Ig-like_fold"/>
</dbReference>
<dbReference type="Gene3D" id="2.60.40.10">
    <property type="entry name" value="Immunoglobulins"/>
    <property type="match status" value="1"/>
</dbReference>
<comment type="catalytic activity">
    <reaction evidence="1">
        <text>Hydrolysis of terminal, non-reducing beta-D-glucosyl residues with release of beta-D-glucose.</text>
        <dbReference type="EC" id="3.2.1.21"/>
    </reaction>
</comment>
<keyword evidence="8" id="KW-0326">Glycosidase</keyword>
<dbReference type="STRING" id="246404.A0A507FMZ5"/>
<feature type="chain" id="PRO_5021502551" description="Probable beta-glucosidase G" evidence="15">
    <location>
        <begin position="19"/>
        <end position="810"/>
    </location>
</feature>
<dbReference type="Gene3D" id="3.40.50.1700">
    <property type="entry name" value="Glycoside hydrolase family 3 C-terminal domain"/>
    <property type="match status" value="1"/>
</dbReference>
<evidence type="ECO:0000256" key="9">
    <source>
        <dbReference type="ARBA" id="ARBA00024983"/>
    </source>
</evidence>
<feature type="domain" description="Fibronectin type III-like" evidence="16">
    <location>
        <begin position="638"/>
        <end position="705"/>
    </location>
</feature>
<dbReference type="EC" id="3.2.1.21" evidence="4"/>
<evidence type="ECO:0000256" key="7">
    <source>
        <dbReference type="ARBA" id="ARBA00022801"/>
    </source>
</evidence>
<dbReference type="InterPro" id="IPR036881">
    <property type="entry name" value="Glyco_hydro_3_C_sf"/>
</dbReference>
<keyword evidence="18" id="KW-1185">Reference proteome</keyword>
<evidence type="ECO:0000256" key="13">
    <source>
        <dbReference type="ARBA" id="ARBA00041808"/>
    </source>
</evidence>
<dbReference type="InterPro" id="IPR026891">
    <property type="entry name" value="Fn3-like"/>
</dbReference>
<protein>
    <recommendedName>
        <fullName evidence="10">Probable beta-glucosidase G</fullName>
        <ecNumber evidence="4">3.2.1.21</ecNumber>
    </recommendedName>
    <alternativeName>
        <fullName evidence="11">Beta-D-glucoside glucohydrolase G</fullName>
    </alternativeName>
    <alternativeName>
        <fullName evidence="12">Cellobiase G</fullName>
    </alternativeName>
    <alternativeName>
        <fullName evidence="13">Gentiobiase G</fullName>
    </alternativeName>
</protein>
<dbReference type="Pfam" id="PF00933">
    <property type="entry name" value="Glyco_hydro_3"/>
    <property type="match status" value="1"/>
</dbReference>
<feature type="compositionally biased region" description="Polar residues" evidence="14">
    <location>
        <begin position="723"/>
        <end position="735"/>
    </location>
</feature>
<dbReference type="InterPro" id="IPR017853">
    <property type="entry name" value="GH"/>
</dbReference>
<evidence type="ECO:0000256" key="8">
    <source>
        <dbReference type="ARBA" id="ARBA00023295"/>
    </source>
</evidence>
<keyword evidence="6 15" id="KW-0732">Signal</keyword>